<dbReference type="Proteomes" id="UP000291116">
    <property type="component" value="Unassembled WGS sequence"/>
</dbReference>
<keyword evidence="2" id="KW-1185">Reference proteome</keyword>
<accession>A0A448ZN14</accession>
<dbReference type="EMBL" id="CAACVS010000548">
    <property type="protein sequence ID" value="VEU43429.1"/>
    <property type="molecule type" value="Genomic_DNA"/>
</dbReference>
<reference evidence="1 2" key="1">
    <citation type="submission" date="2019-01" db="EMBL/GenBank/DDBJ databases">
        <authorList>
            <person name="Ferrante I. M."/>
        </authorList>
    </citation>
    <scope>NUCLEOTIDE SEQUENCE [LARGE SCALE GENOMIC DNA]</scope>
    <source>
        <strain evidence="1 2">B856</strain>
    </source>
</reference>
<organism evidence="1 2">
    <name type="scientific">Pseudo-nitzschia multistriata</name>
    <dbReference type="NCBI Taxonomy" id="183589"/>
    <lineage>
        <taxon>Eukaryota</taxon>
        <taxon>Sar</taxon>
        <taxon>Stramenopiles</taxon>
        <taxon>Ochrophyta</taxon>
        <taxon>Bacillariophyta</taxon>
        <taxon>Bacillariophyceae</taxon>
        <taxon>Bacillariophycidae</taxon>
        <taxon>Bacillariales</taxon>
        <taxon>Bacillariaceae</taxon>
        <taxon>Pseudo-nitzschia</taxon>
    </lineage>
</organism>
<protein>
    <submittedName>
        <fullName evidence="1">Uncharacterized protein</fullName>
    </submittedName>
</protein>
<name>A0A448ZN14_9STRA</name>
<dbReference type="AlphaFoldDB" id="A0A448ZN14"/>
<proteinExistence type="predicted"/>
<sequence>MLSWCSARTDDDAISLATIPPTTEPTDPRMLLPLLACWPPDADLSAPPPSMRDPTRLPTIPARAATVPIVAASSASLIPATVSSNASM</sequence>
<evidence type="ECO:0000313" key="2">
    <source>
        <dbReference type="Proteomes" id="UP000291116"/>
    </source>
</evidence>
<evidence type="ECO:0000313" key="1">
    <source>
        <dbReference type="EMBL" id="VEU43429.1"/>
    </source>
</evidence>
<gene>
    <name evidence="1" type="ORF">PSNMU_V1.4_AUG-EV-PASAV3_0104520</name>
</gene>